<dbReference type="InterPro" id="IPR029068">
    <property type="entry name" value="Glyas_Bleomycin-R_OHBP_Dase"/>
</dbReference>
<proteinExistence type="predicted"/>
<sequence>MTNERTVPLLPCASIDDIETFYGVLGFRTTYKQRKPNPCVGVQREDLHLQFFEITGFDPEQSYGSCLVLTADIEGLHRAFAAGMRAAYGKVWCPERRG</sequence>
<protein>
    <recommendedName>
        <fullName evidence="3">Bleomycin resistance protein</fullName>
    </recommendedName>
</protein>
<evidence type="ECO:0008006" key="3">
    <source>
        <dbReference type="Google" id="ProtNLM"/>
    </source>
</evidence>
<dbReference type="Gene3D" id="3.10.180.10">
    <property type="entry name" value="2,3-Dihydroxybiphenyl 1,2-Dioxygenase, domain 1"/>
    <property type="match status" value="1"/>
</dbReference>
<gene>
    <name evidence="1" type="ORF">GCM10011608_56180</name>
</gene>
<dbReference type="AlphaFoldDB" id="A0A917U796"/>
<reference evidence="1" key="1">
    <citation type="journal article" date="2014" name="Int. J. Syst. Evol. Microbiol.">
        <title>Complete genome sequence of Corynebacterium casei LMG S-19264T (=DSM 44701T), isolated from a smear-ripened cheese.</title>
        <authorList>
            <consortium name="US DOE Joint Genome Institute (JGI-PGF)"/>
            <person name="Walter F."/>
            <person name="Albersmeier A."/>
            <person name="Kalinowski J."/>
            <person name="Ruckert C."/>
        </authorList>
    </citation>
    <scope>NUCLEOTIDE SEQUENCE</scope>
    <source>
        <strain evidence="1">CGMCC 4.7312</strain>
    </source>
</reference>
<accession>A0A917U796</accession>
<name>A0A917U796_9ACTN</name>
<comment type="caution">
    <text evidence="1">The sequence shown here is derived from an EMBL/GenBank/DDBJ whole genome shotgun (WGS) entry which is preliminary data.</text>
</comment>
<reference evidence="1" key="2">
    <citation type="submission" date="2020-09" db="EMBL/GenBank/DDBJ databases">
        <authorList>
            <person name="Sun Q."/>
            <person name="Zhou Y."/>
        </authorList>
    </citation>
    <scope>NUCLEOTIDE SEQUENCE</scope>
    <source>
        <strain evidence="1">CGMCC 4.7312</strain>
    </source>
</reference>
<dbReference type="Proteomes" id="UP000608890">
    <property type="component" value="Unassembled WGS sequence"/>
</dbReference>
<dbReference type="SUPFAM" id="SSF54593">
    <property type="entry name" value="Glyoxalase/Bleomycin resistance protein/Dihydroxybiphenyl dioxygenase"/>
    <property type="match status" value="1"/>
</dbReference>
<evidence type="ECO:0000313" key="1">
    <source>
        <dbReference type="EMBL" id="GGM63617.1"/>
    </source>
</evidence>
<dbReference type="EMBL" id="BMNB01000040">
    <property type="protein sequence ID" value="GGM63617.1"/>
    <property type="molecule type" value="Genomic_DNA"/>
</dbReference>
<keyword evidence="2" id="KW-1185">Reference proteome</keyword>
<evidence type="ECO:0000313" key="2">
    <source>
        <dbReference type="Proteomes" id="UP000608890"/>
    </source>
</evidence>
<organism evidence="1 2">
    <name type="scientific">Micromonospora sonchi</name>
    <dbReference type="NCBI Taxonomy" id="1763543"/>
    <lineage>
        <taxon>Bacteria</taxon>
        <taxon>Bacillati</taxon>
        <taxon>Actinomycetota</taxon>
        <taxon>Actinomycetes</taxon>
        <taxon>Micromonosporales</taxon>
        <taxon>Micromonosporaceae</taxon>
        <taxon>Micromonospora</taxon>
    </lineage>
</organism>